<dbReference type="InterPro" id="IPR018494">
    <property type="entry name" value="Oxysterol-bd_CS"/>
</dbReference>
<dbReference type="FunFam" id="3.30.70.3490:FF:000007">
    <property type="entry name" value="Oxysterol-binding protein-related protein 4B"/>
    <property type="match status" value="1"/>
</dbReference>
<dbReference type="Gene3D" id="3.30.70.3490">
    <property type="match status" value="1"/>
</dbReference>
<sequence>MASQGEFVLAKPLSLDGDFGFDCKAPNVLQRILSLLKNVRPGSDLARFQVPPTFNAPKSQLQWLGEPIYCTSKELLHECNNPKSSLDRFLAVVAWAMSSKVPVRFGVAPYNPILGETHHVSRGSLNVILEQVSHHPPVACFHATDEEENIDITWCQHPVAKFCGTKVEVEVHGKRQLKLLNYGETYVIDTPKLLVKFLSLENDWFGNVSISCHETGLEAELCYTSSSFLSRKGKHSIKGKIYDRTSQKTLYEIGGHWNGIVTVKDINNGKEMILYNAKEAIRGAKTPEIRDLQGLRQTESVVVWSKLSKSILSKNWDEASEAKRAVEGKQREIAKARAITGETWVPKHFHVSYSKENGWNGLPIENVVPPAPIVVPL</sequence>
<organism evidence="6">
    <name type="scientific">Rhizophora mucronata</name>
    <name type="common">Asiatic mangrove</name>
    <dbReference type="NCBI Taxonomy" id="61149"/>
    <lineage>
        <taxon>Eukaryota</taxon>
        <taxon>Viridiplantae</taxon>
        <taxon>Streptophyta</taxon>
        <taxon>Embryophyta</taxon>
        <taxon>Tracheophyta</taxon>
        <taxon>Spermatophyta</taxon>
        <taxon>Magnoliopsida</taxon>
        <taxon>eudicotyledons</taxon>
        <taxon>Gunneridae</taxon>
        <taxon>Pentapetalae</taxon>
        <taxon>rosids</taxon>
        <taxon>fabids</taxon>
        <taxon>Malpighiales</taxon>
        <taxon>Rhizophoraceae</taxon>
        <taxon>Rhizophora</taxon>
    </lineage>
</organism>
<dbReference type="FunFam" id="2.40.160.120:FF:000011">
    <property type="entry name" value="Oxysterol-binding protein-related protein 4C"/>
    <property type="match status" value="1"/>
</dbReference>
<evidence type="ECO:0000313" key="6">
    <source>
        <dbReference type="EMBL" id="MBX07641.1"/>
    </source>
</evidence>
<proteinExistence type="inferred from homology"/>
<dbReference type="PANTHER" id="PTHR10972">
    <property type="entry name" value="OXYSTEROL-BINDING PROTEIN-RELATED"/>
    <property type="match status" value="1"/>
</dbReference>
<dbReference type="GO" id="GO:0032934">
    <property type="term" value="F:sterol binding"/>
    <property type="evidence" value="ECO:0007669"/>
    <property type="project" value="TreeGrafter"/>
</dbReference>
<dbReference type="AlphaFoldDB" id="A0A2P2KPI1"/>
<dbReference type="GO" id="GO:0005829">
    <property type="term" value="C:cytosol"/>
    <property type="evidence" value="ECO:0007669"/>
    <property type="project" value="TreeGrafter"/>
</dbReference>
<keyword evidence="3" id="KW-0445">Lipid transport</keyword>
<dbReference type="Gene3D" id="2.40.160.120">
    <property type="match status" value="1"/>
</dbReference>
<dbReference type="Pfam" id="PF01237">
    <property type="entry name" value="Oxysterol_BP"/>
    <property type="match status" value="1"/>
</dbReference>
<accession>A0A2P2KPI1</accession>
<protein>
    <submittedName>
        <fullName evidence="6">Oxysterol-binding protein-related protein 4C-like</fullName>
    </submittedName>
</protein>
<evidence type="ECO:0000256" key="5">
    <source>
        <dbReference type="RuleBase" id="RU003844"/>
    </source>
</evidence>
<dbReference type="SUPFAM" id="SSF144000">
    <property type="entry name" value="Oxysterol-binding protein-like"/>
    <property type="match status" value="1"/>
</dbReference>
<dbReference type="GO" id="GO:0016020">
    <property type="term" value="C:membrane"/>
    <property type="evidence" value="ECO:0007669"/>
    <property type="project" value="TreeGrafter"/>
</dbReference>
<keyword evidence="4" id="KW-0446">Lipid-binding</keyword>
<dbReference type="InterPro" id="IPR000648">
    <property type="entry name" value="Oxysterol-bd"/>
</dbReference>
<evidence type="ECO:0000256" key="1">
    <source>
        <dbReference type="ARBA" id="ARBA00003361"/>
    </source>
</evidence>
<dbReference type="GO" id="GO:0006869">
    <property type="term" value="P:lipid transport"/>
    <property type="evidence" value="ECO:0007669"/>
    <property type="project" value="UniProtKB-KW"/>
</dbReference>
<reference evidence="6" key="1">
    <citation type="submission" date="2018-02" db="EMBL/GenBank/DDBJ databases">
        <title>Rhizophora mucronata_Transcriptome.</title>
        <authorList>
            <person name="Meera S.P."/>
            <person name="Sreeshan A."/>
            <person name="Augustine A."/>
        </authorList>
    </citation>
    <scope>NUCLEOTIDE SEQUENCE</scope>
    <source>
        <tissue evidence="6">Leaf</tissue>
    </source>
</reference>
<comment type="similarity">
    <text evidence="2 5">Belongs to the OSBP family.</text>
</comment>
<keyword evidence="3" id="KW-0813">Transport</keyword>
<evidence type="ECO:0000256" key="4">
    <source>
        <dbReference type="ARBA" id="ARBA00023121"/>
    </source>
</evidence>
<dbReference type="PANTHER" id="PTHR10972:SF102">
    <property type="entry name" value="OXYSTEROL-BINDING PROTEIN"/>
    <property type="match status" value="1"/>
</dbReference>
<dbReference type="EMBL" id="GGEC01027157">
    <property type="protein sequence ID" value="MBX07641.1"/>
    <property type="molecule type" value="Transcribed_RNA"/>
</dbReference>
<name>A0A2P2KPI1_RHIMU</name>
<evidence type="ECO:0000256" key="3">
    <source>
        <dbReference type="ARBA" id="ARBA00023055"/>
    </source>
</evidence>
<comment type="function">
    <text evidence="1">May be involved in the transport of sterols.</text>
</comment>
<dbReference type="InterPro" id="IPR037239">
    <property type="entry name" value="OSBP_sf"/>
</dbReference>
<evidence type="ECO:0000256" key="2">
    <source>
        <dbReference type="ARBA" id="ARBA00008842"/>
    </source>
</evidence>
<dbReference type="PROSITE" id="PS01013">
    <property type="entry name" value="OSBP"/>
    <property type="match status" value="1"/>
</dbReference>